<evidence type="ECO:0000256" key="1">
    <source>
        <dbReference type="SAM" id="Phobius"/>
    </source>
</evidence>
<keyword evidence="3" id="KW-1185">Reference proteome</keyword>
<name>A0AAV3Z764_9GAST</name>
<comment type="caution">
    <text evidence="2">The sequence shown here is derived from an EMBL/GenBank/DDBJ whole genome shotgun (WGS) entry which is preliminary data.</text>
</comment>
<evidence type="ECO:0000313" key="2">
    <source>
        <dbReference type="EMBL" id="GFN90366.1"/>
    </source>
</evidence>
<reference evidence="2 3" key="1">
    <citation type="journal article" date="2021" name="Elife">
        <title>Chloroplast acquisition without the gene transfer in kleptoplastic sea slugs, Plakobranchus ocellatus.</title>
        <authorList>
            <person name="Maeda T."/>
            <person name="Takahashi S."/>
            <person name="Yoshida T."/>
            <person name="Shimamura S."/>
            <person name="Takaki Y."/>
            <person name="Nagai Y."/>
            <person name="Toyoda A."/>
            <person name="Suzuki Y."/>
            <person name="Arimoto A."/>
            <person name="Ishii H."/>
            <person name="Satoh N."/>
            <person name="Nishiyama T."/>
            <person name="Hasebe M."/>
            <person name="Maruyama T."/>
            <person name="Minagawa J."/>
            <person name="Obokata J."/>
            <person name="Shigenobu S."/>
        </authorList>
    </citation>
    <scope>NUCLEOTIDE SEQUENCE [LARGE SCALE GENOMIC DNA]</scope>
</reference>
<evidence type="ECO:0000313" key="3">
    <source>
        <dbReference type="Proteomes" id="UP000735302"/>
    </source>
</evidence>
<keyword evidence="1" id="KW-1133">Transmembrane helix</keyword>
<sequence length="121" mass="13374">MTMPAMTHTHLMERVETHPKVGECVFAMNGCIKMHTDAFNKIQSLSDACSVLNDFMACSFKNCPLAAEVRGSMIHIINFVMDTLDTGCHVDNSQSSIQKPASWTISLVLMVIIAFLIIVLI</sequence>
<gene>
    <name evidence="2" type="ORF">PoB_001687200</name>
</gene>
<dbReference type="EMBL" id="BLXT01002034">
    <property type="protein sequence ID" value="GFN90366.1"/>
    <property type="molecule type" value="Genomic_DNA"/>
</dbReference>
<proteinExistence type="predicted"/>
<dbReference type="AlphaFoldDB" id="A0AAV3Z764"/>
<protein>
    <submittedName>
        <fullName evidence="2">Uncharacterized protein</fullName>
    </submittedName>
</protein>
<accession>A0AAV3Z764</accession>
<keyword evidence="1" id="KW-0472">Membrane</keyword>
<dbReference type="Proteomes" id="UP000735302">
    <property type="component" value="Unassembled WGS sequence"/>
</dbReference>
<feature type="transmembrane region" description="Helical" evidence="1">
    <location>
        <begin position="101"/>
        <end position="120"/>
    </location>
</feature>
<keyword evidence="1" id="KW-0812">Transmembrane</keyword>
<organism evidence="2 3">
    <name type="scientific">Plakobranchus ocellatus</name>
    <dbReference type="NCBI Taxonomy" id="259542"/>
    <lineage>
        <taxon>Eukaryota</taxon>
        <taxon>Metazoa</taxon>
        <taxon>Spiralia</taxon>
        <taxon>Lophotrochozoa</taxon>
        <taxon>Mollusca</taxon>
        <taxon>Gastropoda</taxon>
        <taxon>Heterobranchia</taxon>
        <taxon>Euthyneura</taxon>
        <taxon>Panpulmonata</taxon>
        <taxon>Sacoglossa</taxon>
        <taxon>Placobranchoidea</taxon>
        <taxon>Plakobranchidae</taxon>
        <taxon>Plakobranchus</taxon>
    </lineage>
</organism>